<organism evidence="3 4">
    <name type="scientific">OM182 bacterium BACL3 MAG-120507-bin80</name>
    <dbReference type="NCBI Taxonomy" id="1655577"/>
    <lineage>
        <taxon>Bacteria</taxon>
        <taxon>Pseudomonadati</taxon>
        <taxon>Pseudomonadota</taxon>
        <taxon>Gammaproteobacteria</taxon>
        <taxon>OMG group</taxon>
        <taxon>OM182 clade</taxon>
    </lineage>
</organism>
<evidence type="ECO:0000256" key="1">
    <source>
        <dbReference type="ARBA" id="ARBA00007884"/>
    </source>
</evidence>
<dbReference type="InterPro" id="IPR008979">
    <property type="entry name" value="Galactose-bd-like_sf"/>
</dbReference>
<name>A0A0R2S9Z9_9GAMM</name>
<feature type="domain" description="NADH:ubiquinone oxidoreductase intermediate-associated protein 30" evidence="2">
    <location>
        <begin position="38"/>
        <end position="187"/>
    </location>
</feature>
<dbReference type="Proteomes" id="UP000051934">
    <property type="component" value="Unassembled WGS sequence"/>
</dbReference>
<reference evidence="3 4" key="1">
    <citation type="submission" date="2015-10" db="EMBL/GenBank/DDBJ databases">
        <title>Metagenome-Assembled Genomes uncover a global brackish microbiome.</title>
        <authorList>
            <person name="Hugerth L.W."/>
            <person name="Larsson J."/>
            <person name="Alneberg J."/>
            <person name="Lindh M.V."/>
            <person name="Legrand C."/>
            <person name="Pinhassi J."/>
            <person name="Andersson A.F."/>
        </authorList>
    </citation>
    <scope>NUCLEOTIDE SEQUENCE [LARGE SCALE GENOMIC DNA]</scope>
    <source>
        <strain evidence="3">BACL4 MAG-120507-bin80</strain>
    </source>
</reference>
<dbReference type="PANTHER" id="PTHR13194:SF19">
    <property type="entry name" value="NAD(P)-BINDING ROSSMANN-FOLD SUPERFAMILY PROTEIN"/>
    <property type="match status" value="1"/>
</dbReference>
<dbReference type="PANTHER" id="PTHR13194">
    <property type="entry name" value="COMPLEX I INTERMEDIATE-ASSOCIATED PROTEIN 30"/>
    <property type="match status" value="1"/>
</dbReference>
<comment type="similarity">
    <text evidence="1">Belongs to the CIA30 family.</text>
</comment>
<evidence type="ECO:0000313" key="4">
    <source>
        <dbReference type="Proteomes" id="UP000051934"/>
    </source>
</evidence>
<dbReference type="GO" id="GO:0010257">
    <property type="term" value="P:NADH dehydrogenase complex assembly"/>
    <property type="evidence" value="ECO:0007669"/>
    <property type="project" value="TreeGrafter"/>
</dbReference>
<dbReference type="Pfam" id="PF08547">
    <property type="entry name" value="CIA30"/>
    <property type="match status" value="1"/>
</dbReference>
<dbReference type="SUPFAM" id="SSF49785">
    <property type="entry name" value="Galactose-binding domain-like"/>
    <property type="match status" value="1"/>
</dbReference>
<accession>A0A0R2S9Z9</accession>
<protein>
    <recommendedName>
        <fullName evidence="2">NADH:ubiquinone oxidoreductase intermediate-associated protein 30 domain-containing protein</fullName>
    </recommendedName>
</protein>
<evidence type="ECO:0000259" key="2">
    <source>
        <dbReference type="Pfam" id="PF08547"/>
    </source>
</evidence>
<dbReference type="AlphaFoldDB" id="A0A0R2S9Z9"/>
<sequence length="196" mass="22239">MNDIRTASRLLLLTCVMLISPFVFSEELKVDNLLLNGFKSNEPDLQWYVQNDTVMGGRSEGGFSIVDEELLFSGVTNTNGGGFSSIRTQRFIKDLSGYSGVKLRVKADGRKYTWSIQTDARWRGRQVSYWADFKTIAGELEEIYIPFTEFAPQFRGFELDGPSLDLSNISEFALYQYDKTDGAFELKLLSVEAYTQ</sequence>
<gene>
    <name evidence="3" type="ORF">ABR69_10010</name>
</gene>
<dbReference type="InterPro" id="IPR013857">
    <property type="entry name" value="NADH-UbQ_OxRdtase-assoc_prot30"/>
</dbReference>
<evidence type="ECO:0000313" key="3">
    <source>
        <dbReference type="EMBL" id="KRO71749.1"/>
    </source>
</evidence>
<comment type="caution">
    <text evidence="3">The sequence shown here is derived from an EMBL/GenBank/DDBJ whole genome shotgun (WGS) entry which is preliminary data.</text>
</comment>
<dbReference type="EMBL" id="LIBB01000141">
    <property type="protein sequence ID" value="KRO71749.1"/>
    <property type="molecule type" value="Genomic_DNA"/>
</dbReference>
<proteinExistence type="inferred from homology"/>
<dbReference type="InterPro" id="IPR039131">
    <property type="entry name" value="NDUFAF1"/>
</dbReference>
<dbReference type="GO" id="GO:0051082">
    <property type="term" value="F:unfolded protein binding"/>
    <property type="evidence" value="ECO:0007669"/>
    <property type="project" value="TreeGrafter"/>
</dbReference>